<reference evidence="1 2" key="1">
    <citation type="submission" date="2022-01" db="EMBL/GenBank/DDBJ databases">
        <title>Octadecabacter sp. nov., isolated from a marine alga.</title>
        <authorList>
            <person name="Jin M.S."/>
            <person name="Kim H.M."/>
            <person name="Han D.M."/>
            <person name="Jung J.J."/>
            <person name="Jeon C.O."/>
        </authorList>
    </citation>
    <scope>NUCLEOTIDE SEQUENCE [LARGE SCALE GENOMIC DNA]</scope>
    <source>
        <strain evidence="1 2">G9-8</strain>
    </source>
</reference>
<proteinExistence type="predicted"/>
<sequence length="111" mass="11848">MKTLLILSTLVVLTACSGGRDRLSSGSTAGATGPISRACLAADRSAASTSLCGCVQRVANAELSSTDRSRVARFFADPEFAHSIRISDTTANDNFWRRYQAFVRSARNQCG</sequence>
<organism evidence="1 2">
    <name type="scientific">Octadecabacter dasysiphoniae</name>
    <dbReference type="NCBI Taxonomy" id="2909341"/>
    <lineage>
        <taxon>Bacteria</taxon>
        <taxon>Pseudomonadati</taxon>
        <taxon>Pseudomonadota</taxon>
        <taxon>Alphaproteobacteria</taxon>
        <taxon>Rhodobacterales</taxon>
        <taxon>Roseobacteraceae</taxon>
        <taxon>Octadecabacter</taxon>
    </lineage>
</organism>
<dbReference type="EMBL" id="JAKGAQ010000004">
    <property type="protein sequence ID" value="MCF2872491.1"/>
    <property type="molecule type" value="Genomic_DNA"/>
</dbReference>
<accession>A0ABS9D253</accession>
<gene>
    <name evidence="1" type="ORF">L0664_15555</name>
</gene>
<evidence type="ECO:0000313" key="2">
    <source>
        <dbReference type="Proteomes" id="UP001200557"/>
    </source>
</evidence>
<evidence type="ECO:0000313" key="1">
    <source>
        <dbReference type="EMBL" id="MCF2872491.1"/>
    </source>
</evidence>
<protein>
    <submittedName>
        <fullName evidence="1">Arginine transporter</fullName>
    </submittedName>
</protein>
<name>A0ABS9D253_9RHOB</name>
<comment type="caution">
    <text evidence="1">The sequence shown here is derived from an EMBL/GenBank/DDBJ whole genome shotgun (WGS) entry which is preliminary data.</text>
</comment>
<dbReference type="RefSeq" id="WP_235226815.1">
    <property type="nucleotide sequence ID" value="NZ_JAKGAQ010000004.1"/>
</dbReference>
<dbReference type="PROSITE" id="PS51257">
    <property type="entry name" value="PROKAR_LIPOPROTEIN"/>
    <property type="match status" value="1"/>
</dbReference>
<keyword evidence="2" id="KW-1185">Reference proteome</keyword>
<dbReference type="Proteomes" id="UP001200557">
    <property type="component" value="Unassembled WGS sequence"/>
</dbReference>